<feature type="transmembrane region" description="Helical" evidence="12">
    <location>
        <begin position="228"/>
        <end position="253"/>
    </location>
</feature>
<dbReference type="AlphaFoldDB" id="A0AA89BVM6"/>
<keyword evidence="3" id="KW-0633">Potassium transport</keyword>
<keyword evidence="10 12" id="KW-0472">Membrane</keyword>
<proteinExistence type="predicted"/>
<dbReference type="InterPro" id="IPR027359">
    <property type="entry name" value="Volt_channel_dom_sf"/>
</dbReference>
<dbReference type="Gene3D" id="1.20.120.350">
    <property type="entry name" value="Voltage-gated potassium channels. Chain C"/>
    <property type="match status" value="1"/>
</dbReference>
<evidence type="ECO:0000313" key="15">
    <source>
        <dbReference type="Proteomes" id="UP001186944"/>
    </source>
</evidence>
<feature type="domain" description="Ion transport" evidence="13">
    <location>
        <begin position="5"/>
        <end position="258"/>
    </location>
</feature>
<sequence>MSVVILSMISFALGSHPDFRERLLTYQQLLWIIDNMDIEFFDDLNLNNTKEVMFATTMTSRTLSNIDVFCMIFFTTELVLHFTSCPVKKKFFTYPLNVLDPILLFAMWTSFGFENHTEAMIESKELTIFYQMMKAFVVLRLFRFFRLAKIYSGLKIILLTLYASAKELVLLLFAIMIAAVFFASFVYYAEFREPGGFPTVLSGIWWAIITMTTVGYGDMTPVSGYGKCVGAACAFFGILIISMPIAVVSTNFFDFYKANNEREKLLKFKKEFTVDEISNIFTVKSMNASNGIAPICVNVTKPTRHRISSAFT</sequence>
<dbReference type="PANTHER" id="PTHR11537:SF252">
    <property type="entry name" value="POTASSIUM VOLTAGE-GATED CHANNEL PROTEIN SHAW"/>
    <property type="match status" value="1"/>
</dbReference>
<evidence type="ECO:0000259" key="13">
    <source>
        <dbReference type="Pfam" id="PF00520"/>
    </source>
</evidence>
<evidence type="ECO:0000256" key="12">
    <source>
        <dbReference type="SAM" id="Phobius"/>
    </source>
</evidence>
<feature type="transmembrane region" description="Helical" evidence="12">
    <location>
        <begin position="62"/>
        <end position="80"/>
    </location>
</feature>
<feature type="transmembrane region" description="Helical" evidence="12">
    <location>
        <begin position="92"/>
        <end position="108"/>
    </location>
</feature>
<evidence type="ECO:0000256" key="5">
    <source>
        <dbReference type="ARBA" id="ARBA00022826"/>
    </source>
</evidence>
<dbReference type="GO" id="GO:0005251">
    <property type="term" value="F:delayed rectifier potassium channel activity"/>
    <property type="evidence" value="ECO:0007669"/>
    <property type="project" value="TreeGrafter"/>
</dbReference>
<gene>
    <name evidence="14" type="ORF">FSP39_009223</name>
</gene>
<dbReference type="Pfam" id="PF00520">
    <property type="entry name" value="Ion_trans"/>
    <property type="match status" value="1"/>
</dbReference>
<evidence type="ECO:0000256" key="7">
    <source>
        <dbReference type="ARBA" id="ARBA00022958"/>
    </source>
</evidence>
<feature type="transmembrane region" description="Helical" evidence="12">
    <location>
        <begin position="195"/>
        <end position="216"/>
    </location>
</feature>
<evidence type="ECO:0000256" key="6">
    <source>
        <dbReference type="ARBA" id="ARBA00022882"/>
    </source>
</evidence>
<keyword evidence="8 12" id="KW-1133">Transmembrane helix</keyword>
<dbReference type="InterPro" id="IPR028325">
    <property type="entry name" value="VG_K_chnl"/>
</dbReference>
<reference evidence="14" key="1">
    <citation type="submission" date="2019-08" db="EMBL/GenBank/DDBJ databases">
        <title>The improved chromosome-level genome for the pearl oyster Pinctada fucata martensii using PacBio sequencing and Hi-C.</title>
        <authorList>
            <person name="Zheng Z."/>
        </authorList>
    </citation>
    <scope>NUCLEOTIDE SEQUENCE</scope>
    <source>
        <strain evidence="14">ZZ-2019</strain>
        <tissue evidence="14">Adductor muscle</tissue>
    </source>
</reference>
<evidence type="ECO:0000313" key="14">
    <source>
        <dbReference type="EMBL" id="KAK3084158.1"/>
    </source>
</evidence>
<keyword evidence="2" id="KW-0813">Transport</keyword>
<evidence type="ECO:0000256" key="4">
    <source>
        <dbReference type="ARBA" id="ARBA00022692"/>
    </source>
</evidence>
<evidence type="ECO:0000256" key="8">
    <source>
        <dbReference type="ARBA" id="ARBA00022989"/>
    </source>
</evidence>
<dbReference type="SUPFAM" id="SSF81324">
    <property type="entry name" value="Voltage-gated potassium channels"/>
    <property type="match status" value="1"/>
</dbReference>
<evidence type="ECO:0000256" key="11">
    <source>
        <dbReference type="ARBA" id="ARBA00023303"/>
    </source>
</evidence>
<dbReference type="GO" id="GO:0008076">
    <property type="term" value="C:voltage-gated potassium channel complex"/>
    <property type="evidence" value="ECO:0007669"/>
    <property type="project" value="InterPro"/>
</dbReference>
<keyword evidence="6" id="KW-0851">Voltage-gated channel</keyword>
<accession>A0AA89BVM6</accession>
<dbReference type="EMBL" id="VSWD01000013">
    <property type="protein sequence ID" value="KAK3084158.1"/>
    <property type="molecule type" value="Genomic_DNA"/>
</dbReference>
<keyword evidence="9" id="KW-0406">Ion transport</keyword>
<keyword evidence="15" id="KW-1185">Reference proteome</keyword>
<dbReference type="PANTHER" id="PTHR11537">
    <property type="entry name" value="VOLTAGE-GATED POTASSIUM CHANNEL"/>
    <property type="match status" value="1"/>
</dbReference>
<keyword evidence="4 12" id="KW-0812">Transmembrane</keyword>
<comment type="caution">
    <text evidence="14">The sequence shown here is derived from an EMBL/GenBank/DDBJ whole genome shotgun (WGS) entry which is preliminary data.</text>
</comment>
<evidence type="ECO:0000256" key="1">
    <source>
        <dbReference type="ARBA" id="ARBA00004141"/>
    </source>
</evidence>
<protein>
    <recommendedName>
        <fullName evidence="13">Ion transport domain-containing protein</fullName>
    </recommendedName>
</protein>
<evidence type="ECO:0000256" key="2">
    <source>
        <dbReference type="ARBA" id="ARBA00022448"/>
    </source>
</evidence>
<dbReference type="PRINTS" id="PR00169">
    <property type="entry name" value="KCHANNEL"/>
</dbReference>
<evidence type="ECO:0000256" key="9">
    <source>
        <dbReference type="ARBA" id="ARBA00023065"/>
    </source>
</evidence>
<comment type="subcellular location">
    <subcellularLocation>
        <location evidence="1">Membrane</location>
        <topology evidence="1">Multi-pass membrane protein</topology>
    </subcellularLocation>
</comment>
<evidence type="ECO:0000256" key="10">
    <source>
        <dbReference type="ARBA" id="ARBA00023136"/>
    </source>
</evidence>
<dbReference type="FunFam" id="1.10.287.70:FF:000028">
    <property type="entry name" value="potassium voltage-gated channel subfamily D member 3"/>
    <property type="match status" value="1"/>
</dbReference>
<name>A0AA89BVM6_PINIB</name>
<feature type="transmembrane region" description="Helical" evidence="12">
    <location>
        <begin position="168"/>
        <end position="189"/>
    </location>
</feature>
<dbReference type="GO" id="GO:0001508">
    <property type="term" value="P:action potential"/>
    <property type="evidence" value="ECO:0007669"/>
    <property type="project" value="TreeGrafter"/>
</dbReference>
<dbReference type="Proteomes" id="UP001186944">
    <property type="component" value="Unassembled WGS sequence"/>
</dbReference>
<dbReference type="Gene3D" id="1.10.287.70">
    <property type="match status" value="1"/>
</dbReference>
<keyword evidence="5" id="KW-0631">Potassium channel</keyword>
<dbReference type="InterPro" id="IPR005821">
    <property type="entry name" value="Ion_trans_dom"/>
</dbReference>
<evidence type="ECO:0000256" key="3">
    <source>
        <dbReference type="ARBA" id="ARBA00022538"/>
    </source>
</evidence>
<keyword evidence="7" id="KW-0630">Potassium</keyword>
<keyword evidence="11" id="KW-0407">Ion channel</keyword>
<organism evidence="14 15">
    <name type="scientific">Pinctada imbricata</name>
    <name type="common">Atlantic pearl-oyster</name>
    <name type="synonym">Pinctada martensii</name>
    <dbReference type="NCBI Taxonomy" id="66713"/>
    <lineage>
        <taxon>Eukaryota</taxon>
        <taxon>Metazoa</taxon>
        <taxon>Spiralia</taxon>
        <taxon>Lophotrochozoa</taxon>
        <taxon>Mollusca</taxon>
        <taxon>Bivalvia</taxon>
        <taxon>Autobranchia</taxon>
        <taxon>Pteriomorphia</taxon>
        <taxon>Pterioida</taxon>
        <taxon>Pterioidea</taxon>
        <taxon>Pteriidae</taxon>
        <taxon>Pinctada</taxon>
    </lineage>
</organism>